<feature type="signal peptide" evidence="1">
    <location>
        <begin position="1"/>
        <end position="24"/>
    </location>
</feature>
<keyword evidence="4" id="KW-1185">Reference proteome</keyword>
<gene>
    <name evidence="3" type="primary">ampC</name>
    <name evidence="3" type="ORF">AOT14_01330</name>
</gene>
<dbReference type="Proteomes" id="UP000061010">
    <property type="component" value="Chromosome"/>
</dbReference>
<reference evidence="3 4" key="1">
    <citation type="journal article" date="2015" name="Genome Announc.">
        <title>Complete Genome Sequencing of Stenotrophomonas acidaminiphila ZAC14D2_NAIMI4_2, a Multidrug-Resistant Strain Isolated from Sediments of a Polluted River in Mexico, Uncovers New Antibiotic Resistance Genes and a Novel Class-II Lasso Peptide Biosynthesis Gene Cluster.</title>
        <authorList>
            <person name="Vinuesa P."/>
            <person name="Ochoa-Sanchez L.E."/>
        </authorList>
    </citation>
    <scope>NUCLEOTIDE SEQUENCE [LARGE SCALE GENOMIC DNA]</scope>
    <source>
        <strain evidence="3 4">ZAC14D2_NAIMI4_2</strain>
    </source>
</reference>
<evidence type="ECO:0000256" key="1">
    <source>
        <dbReference type="SAM" id="SignalP"/>
    </source>
</evidence>
<dbReference type="PATRIC" id="fig|128780.6.peg.133"/>
<evidence type="ECO:0000313" key="4">
    <source>
        <dbReference type="Proteomes" id="UP000061010"/>
    </source>
</evidence>
<protein>
    <submittedName>
        <fullName evidence="3">Beta-lactamase</fullName>
    </submittedName>
</protein>
<dbReference type="EMBL" id="CP012900">
    <property type="protein sequence ID" value="ALJ26595.1"/>
    <property type="molecule type" value="Genomic_DNA"/>
</dbReference>
<dbReference type="SUPFAM" id="SSF56601">
    <property type="entry name" value="beta-lactamase/transpeptidase-like"/>
    <property type="match status" value="1"/>
</dbReference>
<dbReference type="Gene3D" id="3.40.710.10">
    <property type="entry name" value="DD-peptidase/beta-lactamase superfamily"/>
    <property type="match status" value="1"/>
</dbReference>
<dbReference type="InterPro" id="IPR012338">
    <property type="entry name" value="Beta-lactam/transpept-like"/>
</dbReference>
<dbReference type="InterPro" id="IPR050491">
    <property type="entry name" value="AmpC-like"/>
</dbReference>
<dbReference type="Pfam" id="PF00144">
    <property type="entry name" value="Beta-lactamase"/>
    <property type="match status" value="1"/>
</dbReference>
<organism evidence="3 4">
    <name type="scientific">Stenotrophomonas acidaminiphila</name>
    <dbReference type="NCBI Taxonomy" id="128780"/>
    <lineage>
        <taxon>Bacteria</taxon>
        <taxon>Pseudomonadati</taxon>
        <taxon>Pseudomonadota</taxon>
        <taxon>Gammaproteobacteria</taxon>
        <taxon>Lysobacterales</taxon>
        <taxon>Lysobacteraceae</taxon>
        <taxon>Stenotrophomonas</taxon>
    </lineage>
</organism>
<dbReference type="AlphaFoldDB" id="A0A0S1AV02"/>
<name>A0A0S1AV02_9GAMM</name>
<feature type="chain" id="PRO_5006588432" evidence="1">
    <location>
        <begin position="25"/>
        <end position="393"/>
    </location>
</feature>
<dbReference type="OrthoDB" id="9799367at2"/>
<dbReference type="KEGG" id="sacz:AOT14_01330"/>
<sequence length="393" mass="41702" precursor="true">MPTTLRRLLLLALLALLAGAPATAASLADANAAARDFVRATMKARGIPGLQVAVVRDGRVVFSESHGLANVENRVPVEPTTLFPINSATKAFTGVAVMQLVQAGRVDLEAPISTYLADLPPAWRGIRVRQLLAHTSGLPDIVDAQGLVGTGAEPDAWQAVAAMPLQAAPGERFAYNQTNYGLLARIVEAQGAMPYAAFVAEHQFAPLRMRRSRFGDSYDLVAGAATVYSFLPRRSDAPGMPARLSHWFYDVPQGLWAGGGIQTTADELAQWLVALMQGRLLDADVRERMWVPERLNDGSVGEWAAGWPMAGTAPHREVTSMGGARAAFRIYPDDGLAVVVLTNLVGADPQDFIAGIAGFYRPAPAGGPAPNGDDPRVAIRCAASACHAPAVRK</sequence>
<dbReference type="PANTHER" id="PTHR46825:SF9">
    <property type="entry name" value="BETA-LACTAMASE-RELATED DOMAIN-CONTAINING PROTEIN"/>
    <property type="match status" value="1"/>
</dbReference>
<dbReference type="PANTHER" id="PTHR46825">
    <property type="entry name" value="D-ALANYL-D-ALANINE-CARBOXYPEPTIDASE/ENDOPEPTIDASE AMPH"/>
    <property type="match status" value="1"/>
</dbReference>
<proteinExistence type="predicted"/>
<feature type="domain" description="Beta-lactamase-related" evidence="2">
    <location>
        <begin position="35"/>
        <end position="349"/>
    </location>
</feature>
<accession>A0A0S1AV02</accession>
<evidence type="ECO:0000259" key="2">
    <source>
        <dbReference type="Pfam" id="PF00144"/>
    </source>
</evidence>
<keyword evidence="1" id="KW-0732">Signal</keyword>
<evidence type="ECO:0000313" key="3">
    <source>
        <dbReference type="EMBL" id="ALJ26595.1"/>
    </source>
</evidence>
<dbReference type="InterPro" id="IPR001466">
    <property type="entry name" value="Beta-lactam-related"/>
</dbReference>